<keyword evidence="7" id="KW-1185">Reference proteome</keyword>
<dbReference type="PROSITE" id="PS50297">
    <property type="entry name" value="ANK_REP_REGION"/>
    <property type="match status" value="2"/>
</dbReference>
<dbReference type="InterPro" id="IPR058923">
    <property type="entry name" value="RCC1-like_dom"/>
</dbReference>
<evidence type="ECO:0000313" key="6">
    <source>
        <dbReference type="EMBL" id="KAG5189966.1"/>
    </source>
</evidence>
<evidence type="ECO:0000256" key="4">
    <source>
        <dbReference type="SAM" id="MobiDB-lite"/>
    </source>
</evidence>
<feature type="region of interest" description="Disordered" evidence="4">
    <location>
        <begin position="960"/>
        <end position="1050"/>
    </location>
</feature>
<dbReference type="SMART" id="SM00248">
    <property type="entry name" value="ANK"/>
    <property type="match status" value="2"/>
</dbReference>
<dbReference type="Pfam" id="PF14926">
    <property type="entry name" value="CFAP300"/>
    <property type="match status" value="1"/>
</dbReference>
<feature type="compositionally biased region" description="Low complexity" evidence="4">
    <location>
        <begin position="755"/>
        <end position="766"/>
    </location>
</feature>
<feature type="repeat" description="RCC1" evidence="3">
    <location>
        <begin position="447"/>
        <end position="505"/>
    </location>
</feature>
<feature type="repeat" description="ANK" evidence="2">
    <location>
        <begin position="34"/>
        <end position="66"/>
    </location>
</feature>
<dbReference type="OrthoDB" id="21416at2759"/>
<dbReference type="PROSITE" id="PS50088">
    <property type="entry name" value="ANK_REPEAT"/>
    <property type="match status" value="2"/>
</dbReference>
<dbReference type="EMBL" id="JAFCMP010000041">
    <property type="protein sequence ID" value="KAG5189966.1"/>
    <property type="molecule type" value="Genomic_DNA"/>
</dbReference>
<proteinExistence type="predicted"/>
<evidence type="ECO:0000313" key="7">
    <source>
        <dbReference type="Proteomes" id="UP000664859"/>
    </source>
</evidence>
<feature type="repeat" description="RCC1" evidence="3">
    <location>
        <begin position="202"/>
        <end position="253"/>
    </location>
</feature>
<feature type="compositionally biased region" description="Basic and acidic residues" evidence="4">
    <location>
        <begin position="987"/>
        <end position="1000"/>
    </location>
</feature>
<keyword evidence="2" id="KW-0040">ANK repeat</keyword>
<dbReference type="Proteomes" id="UP000664859">
    <property type="component" value="Unassembled WGS sequence"/>
</dbReference>
<feature type="region of interest" description="Disordered" evidence="4">
    <location>
        <begin position="1115"/>
        <end position="1146"/>
    </location>
</feature>
<feature type="compositionally biased region" description="Low complexity" evidence="4">
    <location>
        <begin position="973"/>
        <end position="986"/>
    </location>
</feature>
<dbReference type="Pfam" id="PF12796">
    <property type="entry name" value="Ank_2"/>
    <property type="match status" value="1"/>
</dbReference>
<comment type="caution">
    <text evidence="6">The sequence shown here is derived from an EMBL/GenBank/DDBJ whole genome shotgun (WGS) entry which is preliminary data.</text>
</comment>
<protein>
    <recommendedName>
        <fullName evidence="5">C2H2-type domain-containing protein</fullName>
    </recommendedName>
</protein>
<feature type="compositionally biased region" description="Low complexity" evidence="4">
    <location>
        <begin position="1033"/>
        <end position="1045"/>
    </location>
</feature>
<dbReference type="Gene3D" id="1.25.40.20">
    <property type="entry name" value="Ankyrin repeat-containing domain"/>
    <property type="match status" value="1"/>
</dbReference>
<reference evidence="6" key="1">
    <citation type="submission" date="2021-02" db="EMBL/GenBank/DDBJ databases">
        <title>First Annotated Genome of the Yellow-green Alga Tribonema minus.</title>
        <authorList>
            <person name="Mahan K.M."/>
        </authorList>
    </citation>
    <scope>NUCLEOTIDE SEQUENCE</scope>
    <source>
        <strain evidence="6">UTEX B ZZ1240</strain>
    </source>
</reference>
<dbReference type="PANTHER" id="PTHR22872:SF2">
    <property type="entry name" value="INHIBITOR OF BRUTON TYROSINE KINASE"/>
    <property type="match status" value="1"/>
</dbReference>
<dbReference type="InterPro" id="IPR029416">
    <property type="entry name" value="CFAP300"/>
</dbReference>
<feature type="repeat" description="RCC1" evidence="3">
    <location>
        <begin position="254"/>
        <end position="313"/>
    </location>
</feature>
<dbReference type="SUPFAM" id="SSF48403">
    <property type="entry name" value="Ankyrin repeat"/>
    <property type="match status" value="1"/>
</dbReference>
<feature type="region of interest" description="Disordered" evidence="4">
    <location>
        <begin position="638"/>
        <end position="657"/>
    </location>
</feature>
<dbReference type="Gene3D" id="3.30.160.60">
    <property type="entry name" value="Classic Zinc Finger"/>
    <property type="match status" value="1"/>
</dbReference>
<dbReference type="InterPro" id="IPR051625">
    <property type="entry name" value="Signaling_Regulatory_Domain"/>
</dbReference>
<feature type="compositionally biased region" description="Polar residues" evidence="4">
    <location>
        <begin position="600"/>
        <end position="612"/>
    </location>
</feature>
<dbReference type="InterPro" id="IPR036236">
    <property type="entry name" value="Znf_C2H2_sf"/>
</dbReference>
<dbReference type="InterPro" id="IPR036770">
    <property type="entry name" value="Ankyrin_rpt-contain_sf"/>
</dbReference>
<sequence>MDAMQAILEADAEQLIQLIESGDYDPQLMAAECAGETCLHLAAKHGVDDCLLTLLAAGADPLLKDKAARTPLHLSLAHGHVRASTALLMYGADLGDEVAMRDKSSKAGNSSSSRRKCQALDSQGRSPLDMLSPQLSEHLVQAAGTGFGAEVYSFGKADYQLGFEPPNAADVQYARRVGALKHMNAVRIAASRHASMAVTRGGDLYSWGHGKGGRLGHGDEAVQLLPRRVEALAGRIVVDVCAAENHAVAITAEGDVFTWGSNRFHQLGHSSSSAGGGASASACATPKRVEALRRHRVVAAAAGACHTAAVTLAGNVWTWGSNKACQLGHPTLPAGHTSAPRLVGLVGAGAGAVGGSGRRAFAVAAAAHSTLVIAEGVGSSSGGGPPVNEVYQWGHGNANPMRVFFSLQGQAQDDGDDAGWLLPRHSHVNITQVSAAKHHNAALSSAGQVFTWGFGAENLGLGKTPAESRSCSPQLVTAMLPERCGGGIPTYVSATDMHTAVVTSNGDLFTWGAADAPATLGQGGDRFQPVARRVHGVKRALAVATAVDHTVVLLAASVPPPPHCADPAATQAPRRLGPLGRAALRASLPSLHAALYAAEETSNGDASPALSQHSDDEDEEHETAAGLDPHDDTLYSGGYLPVADGSDDSNSGAGSGDAAAGGVLSLKQLCEVILAREVDLKSVPYILAHAHALEAPALTAFCAEYARRNLDAVLVLGGRAAWDLLLDADGAWPRTATQQAQAAELLLRSCEYGSSSSSARPAAATPERSRAAGSGAGSGDSPLPLQYANPAYSPIRHGNGAAAIAAAAVDAAQCAQPEAVASPALRASEAARRARTLRKKLLRLVEQEAAAAGAGTGEQSQEQVARAARRRALELQLDEVLAAEAAALAEQQQCCDASAVCEERIDDFAASAAGLSTKDAALAKEAAPPAAAGRQRCELCGVACDGAAAFEAHLRGRKHQARAASAETQMAGAAVAAPPRQHQQQQRLREQSALEQRSRGDVQQPPPAQQQQQQQQRQQQRRSEAQPPPPSPLLAGGSAGGSSALTTPPLLQRKTVVNSFRSILEEQESAAAATTPAPAAGKPLRTPVIVAAAPPSSTPLPMTVLRKGFVRELAAAQPAPEAPSPLATPAALGKQQQRRSADKAVPPSDAFSLAHYMKSAKPRKAAAAAAAPAADVAPPPPISAWVKPTPLPAAAAAASSPVAAAVSVQAQDASLEAQAEGSCGGAGGARARSFMDILAEEEEERQLREAFGGHENKWFIARKPRSASLGQIQEQQAREAEALAAAEAAAAVAAAAAAAARQEEEDVALAIQLSLNRHTAGDGAVSGGRSGGQRGGKGRGRGGRRQGQMGGTGEAGIVSANGHIRAMMEETVSGMTVGDRLRDALVNPDSDDAHAFDKGKKAELLYHVFKALVLGGAMCQPEDRLEPYLDATKRLYKDMVCVFRAKDDPAIQVASHAFIINAVEWTSAGLRLFEVDSPHNVCLVVVTPRKGQVVMLHKTFRPYW</sequence>
<dbReference type="PANTHER" id="PTHR22872">
    <property type="entry name" value="BTK-BINDING PROTEIN-RELATED"/>
    <property type="match status" value="1"/>
</dbReference>
<gene>
    <name evidence="6" type="ORF">JKP88DRAFT_352879</name>
</gene>
<dbReference type="SUPFAM" id="SSF57667">
    <property type="entry name" value="beta-beta-alpha zinc fingers"/>
    <property type="match status" value="1"/>
</dbReference>
<feature type="compositionally biased region" description="Gly residues" evidence="4">
    <location>
        <begin position="1324"/>
        <end position="1335"/>
    </location>
</feature>
<feature type="compositionally biased region" description="Low complexity" evidence="4">
    <location>
        <begin position="1115"/>
        <end position="1127"/>
    </location>
</feature>
<dbReference type="InterPro" id="IPR009091">
    <property type="entry name" value="RCC1/BLIP-II"/>
</dbReference>
<name>A0A835ZA25_9STRA</name>
<dbReference type="InterPro" id="IPR000408">
    <property type="entry name" value="Reg_chr_condens"/>
</dbReference>
<feature type="region of interest" description="Disordered" evidence="4">
    <location>
        <begin position="101"/>
        <end position="128"/>
    </location>
</feature>
<evidence type="ECO:0000256" key="1">
    <source>
        <dbReference type="ARBA" id="ARBA00022737"/>
    </source>
</evidence>
<feature type="domain" description="C2H2-type" evidence="5">
    <location>
        <begin position="937"/>
        <end position="959"/>
    </location>
</feature>
<evidence type="ECO:0000256" key="3">
    <source>
        <dbReference type="PROSITE-ProRule" id="PRU00235"/>
    </source>
</evidence>
<dbReference type="Gene3D" id="2.130.10.30">
    <property type="entry name" value="Regulator of chromosome condensation 1/beta-lactamase-inhibitor protein II"/>
    <property type="match status" value="2"/>
</dbReference>
<feature type="repeat" description="ANK" evidence="2">
    <location>
        <begin position="67"/>
        <end position="94"/>
    </location>
</feature>
<dbReference type="PROSITE" id="PS50012">
    <property type="entry name" value="RCC1_3"/>
    <property type="match status" value="5"/>
</dbReference>
<dbReference type="InterPro" id="IPR013087">
    <property type="entry name" value="Znf_C2H2_type"/>
</dbReference>
<evidence type="ECO:0000259" key="5">
    <source>
        <dbReference type="PROSITE" id="PS00028"/>
    </source>
</evidence>
<feature type="compositionally biased region" description="Low complexity" evidence="4">
    <location>
        <begin position="648"/>
        <end position="657"/>
    </location>
</feature>
<feature type="region of interest" description="Disordered" evidence="4">
    <location>
        <begin position="1320"/>
        <end position="1355"/>
    </location>
</feature>
<accession>A0A835ZA25</accession>
<keyword evidence="1" id="KW-0677">Repeat</keyword>
<feature type="region of interest" description="Disordered" evidence="4">
    <location>
        <begin position="599"/>
        <end position="632"/>
    </location>
</feature>
<dbReference type="SUPFAM" id="SSF50985">
    <property type="entry name" value="RCC1/BLIP-II"/>
    <property type="match status" value="1"/>
</dbReference>
<evidence type="ECO:0000256" key="2">
    <source>
        <dbReference type="PROSITE-ProRule" id="PRU00023"/>
    </source>
</evidence>
<dbReference type="Pfam" id="PF25390">
    <property type="entry name" value="WD40_RLD"/>
    <property type="match status" value="1"/>
</dbReference>
<organism evidence="6 7">
    <name type="scientific">Tribonema minus</name>
    <dbReference type="NCBI Taxonomy" id="303371"/>
    <lineage>
        <taxon>Eukaryota</taxon>
        <taxon>Sar</taxon>
        <taxon>Stramenopiles</taxon>
        <taxon>Ochrophyta</taxon>
        <taxon>PX clade</taxon>
        <taxon>Xanthophyceae</taxon>
        <taxon>Tribonematales</taxon>
        <taxon>Tribonemataceae</taxon>
        <taxon>Tribonema</taxon>
    </lineage>
</organism>
<dbReference type="PRINTS" id="PR00633">
    <property type="entry name" value="RCCNDNSATION"/>
</dbReference>
<dbReference type="InterPro" id="IPR002110">
    <property type="entry name" value="Ankyrin_rpt"/>
</dbReference>
<feature type="region of interest" description="Disordered" evidence="4">
    <location>
        <begin position="755"/>
        <end position="783"/>
    </location>
</feature>
<feature type="repeat" description="RCC1" evidence="3">
    <location>
        <begin position="506"/>
        <end position="556"/>
    </location>
</feature>
<dbReference type="PROSITE" id="PS00028">
    <property type="entry name" value="ZINC_FINGER_C2H2_1"/>
    <property type="match status" value="1"/>
</dbReference>
<feature type="repeat" description="RCC1" evidence="3">
    <location>
        <begin position="314"/>
        <end position="376"/>
    </location>
</feature>
<dbReference type="Pfam" id="PF12874">
    <property type="entry name" value="zf-met"/>
    <property type="match status" value="1"/>
</dbReference>
<dbReference type="PROSITE" id="PS00626">
    <property type="entry name" value="RCC1_2"/>
    <property type="match status" value="1"/>
</dbReference>
<feature type="compositionally biased region" description="Low complexity" evidence="4">
    <location>
        <begin position="1009"/>
        <end position="1018"/>
    </location>
</feature>